<evidence type="ECO:0000259" key="6">
    <source>
        <dbReference type="Pfam" id="PF04932"/>
    </source>
</evidence>
<feature type="transmembrane region" description="Helical" evidence="5">
    <location>
        <begin position="168"/>
        <end position="187"/>
    </location>
</feature>
<dbReference type="PANTHER" id="PTHR37422">
    <property type="entry name" value="TEICHURONIC ACID BIOSYNTHESIS PROTEIN TUAE"/>
    <property type="match status" value="1"/>
</dbReference>
<evidence type="ECO:0000313" key="8">
    <source>
        <dbReference type="Proteomes" id="UP000244016"/>
    </source>
</evidence>
<dbReference type="PANTHER" id="PTHR37422:SF13">
    <property type="entry name" value="LIPOPOLYSACCHARIDE BIOSYNTHESIS PROTEIN PA4999-RELATED"/>
    <property type="match status" value="1"/>
</dbReference>
<organism evidence="7 8">
    <name type="scientific">Brockia lithotrophica</name>
    <dbReference type="NCBI Taxonomy" id="933949"/>
    <lineage>
        <taxon>Bacteria</taxon>
        <taxon>Bacillati</taxon>
        <taxon>Bacillota</taxon>
        <taxon>Bacilli</taxon>
        <taxon>Bacillales</taxon>
        <taxon>Bacillales Family X. Incertae Sedis</taxon>
        <taxon>Brockia</taxon>
    </lineage>
</organism>
<comment type="subcellular location">
    <subcellularLocation>
        <location evidence="1">Membrane</location>
        <topology evidence="1">Multi-pass membrane protein</topology>
    </subcellularLocation>
</comment>
<sequence>MLLAYSIWFAKRGTLRIAGLLLGGVLLALSLLGIYLVYQSTNPVPAQGDGQSFLEKRLSLGLNGRDRIWKPVLEQIAETPLFGIGFGTATEAILRPRGIEHTVHSSHLQILAELGIAGYALFLVTFFTFGAFALRAIRKAPGPAVQHVGAVTFALVFGFFVHDFLESVIVLWGPFTLLTGYAMFTLLHPQVIGEGVREGKTRGIPVSGDSVYT</sequence>
<proteinExistence type="predicted"/>
<accession>A0A2T5GAP2</accession>
<feature type="transmembrane region" description="Helical" evidence="5">
    <location>
        <begin position="20"/>
        <end position="38"/>
    </location>
</feature>
<feature type="domain" description="O-antigen ligase-related" evidence="6">
    <location>
        <begin position="3"/>
        <end position="123"/>
    </location>
</feature>
<dbReference type="Pfam" id="PF04932">
    <property type="entry name" value="Wzy_C"/>
    <property type="match status" value="1"/>
</dbReference>
<feature type="transmembrane region" description="Helical" evidence="5">
    <location>
        <begin position="144"/>
        <end position="162"/>
    </location>
</feature>
<evidence type="ECO:0000256" key="5">
    <source>
        <dbReference type="SAM" id="Phobius"/>
    </source>
</evidence>
<keyword evidence="2 5" id="KW-0812">Transmembrane</keyword>
<protein>
    <recommendedName>
        <fullName evidence="6">O-antigen ligase-related domain-containing protein</fullName>
    </recommendedName>
</protein>
<dbReference type="InterPro" id="IPR051533">
    <property type="entry name" value="WaaL-like"/>
</dbReference>
<gene>
    <name evidence="7" type="ORF">BLITH_0331</name>
</gene>
<dbReference type="EMBL" id="PEBW01000001">
    <property type="protein sequence ID" value="PTQ53251.1"/>
    <property type="molecule type" value="Genomic_DNA"/>
</dbReference>
<keyword evidence="3 5" id="KW-1133">Transmembrane helix</keyword>
<evidence type="ECO:0000256" key="3">
    <source>
        <dbReference type="ARBA" id="ARBA00022989"/>
    </source>
</evidence>
<keyword evidence="4 5" id="KW-0472">Membrane</keyword>
<comment type="caution">
    <text evidence="7">The sequence shown here is derived from an EMBL/GenBank/DDBJ whole genome shotgun (WGS) entry which is preliminary data.</text>
</comment>
<evidence type="ECO:0000256" key="2">
    <source>
        <dbReference type="ARBA" id="ARBA00022692"/>
    </source>
</evidence>
<dbReference type="AlphaFoldDB" id="A0A2T5GAP2"/>
<dbReference type="InterPro" id="IPR007016">
    <property type="entry name" value="O-antigen_ligase-rel_domated"/>
</dbReference>
<dbReference type="GO" id="GO:0016020">
    <property type="term" value="C:membrane"/>
    <property type="evidence" value="ECO:0007669"/>
    <property type="project" value="UniProtKB-SubCell"/>
</dbReference>
<evidence type="ECO:0000256" key="4">
    <source>
        <dbReference type="ARBA" id="ARBA00023136"/>
    </source>
</evidence>
<evidence type="ECO:0000256" key="1">
    <source>
        <dbReference type="ARBA" id="ARBA00004141"/>
    </source>
</evidence>
<feature type="transmembrane region" description="Helical" evidence="5">
    <location>
        <begin position="116"/>
        <end position="137"/>
    </location>
</feature>
<dbReference type="Proteomes" id="UP000244016">
    <property type="component" value="Unassembled WGS sequence"/>
</dbReference>
<evidence type="ECO:0000313" key="7">
    <source>
        <dbReference type="EMBL" id="PTQ53251.1"/>
    </source>
</evidence>
<name>A0A2T5GAP2_9BACL</name>
<reference evidence="7 8" key="1">
    <citation type="submission" date="2017-08" db="EMBL/GenBank/DDBJ databases">
        <title>Burning lignite coal seam in the remote Altai Mountains harbors a hydrogen-driven thermophilic microbial community.</title>
        <authorList>
            <person name="Kadnikov V.V."/>
            <person name="Mardanov A.V."/>
            <person name="Ivasenko D."/>
            <person name="Beletsky A.V."/>
            <person name="Karnachuk O.V."/>
            <person name="Ravin N.V."/>
        </authorList>
    </citation>
    <scope>NUCLEOTIDE SEQUENCE [LARGE SCALE GENOMIC DNA]</scope>
    <source>
        <strain evidence="7">AL31</strain>
    </source>
</reference>